<dbReference type="Proteomes" id="UP000009222">
    <property type="component" value="Chromosome"/>
</dbReference>
<dbReference type="eggNOG" id="COG1082">
    <property type="taxonomic scope" value="Bacteria"/>
</dbReference>
<evidence type="ECO:0000313" key="3">
    <source>
        <dbReference type="Proteomes" id="UP000009222"/>
    </source>
</evidence>
<dbReference type="InParanoid" id="F5Y893"/>
<dbReference type="AlphaFoldDB" id="F5Y893"/>
<sequence>MKKGFQMFTVRELLTDKQSMFTVFKKVREIGYDTIQGYLLPFITLKEYKELTDTIGFENCSLDASFEAMRSDPKVINQIINDASFLGVDQISIGTLPMEYRENESGFRKYAQEINVIAKNLKKEGKKLLYHPHALEFFSFGGGFKGIDIILEETDPEGFWFCLDTHWLVGGGVNIVDWLYKVKGRMKTIHYKDYAIIGGAIKIEEIHKRFAEVGEGNIDWEKIIAASKDIGIEYAIVEQDICPGNPLDSLKTSFNNMIKFHV</sequence>
<dbReference type="STRING" id="545695.TREAZ_0989"/>
<feature type="domain" description="Xylose isomerase-like TIM barrel" evidence="1">
    <location>
        <begin position="24"/>
        <end position="238"/>
    </location>
</feature>
<evidence type="ECO:0000259" key="1">
    <source>
        <dbReference type="Pfam" id="PF01261"/>
    </source>
</evidence>
<dbReference type="InterPro" id="IPR013022">
    <property type="entry name" value="Xyl_isomerase-like_TIM-brl"/>
</dbReference>
<reference evidence="3" key="1">
    <citation type="submission" date="2009-12" db="EMBL/GenBank/DDBJ databases">
        <title>Complete sequence of Treponema azotonutricium strain ZAS-9.</title>
        <authorList>
            <person name="Tetu S.G."/>
            <person name="Matson E."/>
            <person name="Ren Q."/>
            <person name="Seshadri R."/>
            <person name="Elbourne L."/>
            <person name="Hassan K.A."/>
            <person name="Durkin A."/>
            <person name="Radune D."/>
            <person name="Mohamoud Y."/>
            <person name="Shay R."/>
            <person name="Jin S."/>
            <person name="Zhang X."/>
            <person name="Lucey K."/>
            <person name="Ballor N.R."/>
            <person name="Ottesen E."/>
            <person name="Rosenthal R."/>
            <person name="Allen A."/>
            <person name="Leadbetter J.R."/>
            <person name="Paulsen I.T."/>
        </authorList>
    </citation>
    <scope>NUCLEOTIDE SEQUENCE [LARGE SCALE GENOMIC DNA]</scope>
    <source>
        <strain evidence="3">ATCC BAA-888 / DSM 13862 / ZAS-9</strain>
    </source>
</reference>
<dbReference type="KEGG" id="taz:TREAZ_0989"/>
<dbReference type="EMBL" id="CP001841">
    <property type="protein sequence ID" value="AEF82806.1"/>
    <property type="molecule type" value="Genomic_DNA"/>
</dbReference>
<gene>
    <name evidence="2" type="ordered locus">TREAZ_0989</name>
</gene>
<dbReference type="OrthoDB" id="9798407at2"/>
<proteinExistence type="predicted"/>
<dbReference type="HOGENOM" id="CLU_059523_1_2_12"/>
<keyword evidence="3" id="KW-1185">Reference proteome</keyword>
<protein>
    <submittedName>
        <fullName evidence="2">Putative xylose isomerase domain protein TIM barrel</fullName>
    </submittedName>
</protein>
<dbReference type="PANTHER" id="PTHR12110">
    <property type="entry name" value="HYDROXYPYRUVATE ISOMERASE"/>
    <property type="match status" value="1"/>
</dbReference>
<dbReference type="InterPro" id="IPR036237">
    <property type="entry name" value="Xyl_isomerase-like_sf"/>
</dbReference>
<keyword evidence="2" id="KW-0413">Isomerase</keyword>
<dbReference type="SUPFAM" id="SSF51658">
    <property type="entry name" value="Xylose isomerase-like"/>
    <property type="match status" value="1"/>
</dbReference>
<reference evidence="2 3" key="2">
    <citation type="journal article" date="2011" name="ISME J.">
        <title>RNA-seq reveals cooperative metabolic interactions between two termite-gut spirochete species in co-culture.</title>
        <authorList>
            <person name="Rosenthal A.Z."/>
            <person name="Matson E.G."/>
            <person name="Eldar A."/>
            <person name="Leadbetter J.R."/>
        </authorList>
    </citation>
    <scope>NUCLEOTIDE SEQUENCE [LARGE SCALE GENOMIC DNA]</scope>
    <source>
        <strain evidence="3">ATCC BAA-888 / DSM 13862 / ZAS-9</strain>
    </source>
</reference>
<dbReference type="PANTHER" id="PTHR12110:SF41">
    <property type="entry name" value="INOSOSE DEHYDRATASE"/>
    <property type="match status" value="1"/>
</dbReference>
<dbReference type="Pfam" id="PF01261">
    <property type="entry name" value="AP_endonuc_2"/>
    <property type="match status" value="1"/>
</dbReference>
<name>F5Y893_LEAAZ</name>
<dbReference type="InterPro" id="IPR050312">
    <property type="entry name" value="IolE/XylAMocC-like"/>
</dbReference>
<accession>F5Y893</accession>
<dbReference type="RefSeq" id="WP_015710996.1">
    <property type="nucleotide sequence ID" value="NC_015577.1"/>
</dbReference>
<evidence type="ECO:0000313" key="2">
    <source>
        <dbReference type="EMBL" id="AEF82806.1"/>
    </source>
</evidence>
<dbReference type="Gene3D" id="3.20.20.150">
    <property type="entry name" value="Divalent-metal-dependent TIM barrel enzymes"/>
    <property type="match status" value="1"/>
</dbReference>
<dbReference type="GO" id="GO:0016853">
    <property type="term" value="F:isomerase activity"/>
    <property type="evidence" value="ECO:0007669"/>
    <property type="project" value="UniProtKB-KW"/>
</dbReference>
<organism evidence="2 3">
    <name type="scientific">Leadbettera azotonutricia (strain ATCC BAA-888 / DSM 13862 / ZAS-9)</name>
    <name type="common">Treponema azotonutricium</name>
    <dbReference type="NCBI Taxonomy" id="545695"/>
    <lineage>
        <taxon>Bacteria</taxon>
        <taxon>Pseudomonadati</taxon>
        <taxon>Spirochaetota</taxon>
        <taxon>Spirochaetia</taxon>
        <taxon>Spirochaetales</taxon>
        <taxon>Breznakiellaceae</taxon>
        <taxon>Leadbettera</taxon>
    </lineage>
</organism>